<dbReference type="Pfam" id="PF01464">
    <property type="entry name" value="SLT"/>
    <property type="match status" value="1"/>
</dbReference>
<comment type="caution">
    <text evidence="3">The sequence shown here is derived from an EMBL/GenBank/DDBJ whole genome shotgun (WGS) entry which is preliminary data.</text>
</comment>
<name>A0A2S6N3U3_9HYPH</name>
<dbReference type="EMBL" id="NHSJ01000096">
    <property type="protein sequence ID" value="PPQ29283.1"/>
    <property type="molecule type" value="Genomic_DNA"/>
</dbReference>
<gene>
    <name evidence="3" type="ORF">CCR94_15885</name>
</gene>
<dbReference type="Gene3D" id="1.10.530.10">
    <property type="match status" value="1"/>
</dbReference>
<evidence type="ECO:0000256" key="1">
    <source>
        <dbReference type="ARBA" id="ARBA00009387"/>
    </source>
</evidence>
<protein>
    <recommendedName>
        <fullName evidence="2">Transglycosylase SLT domain-containing protein</fullName>
    </recommendedName>
</protein>
<dbReference type="AlphaFoldDB" id="A0A2S6N3U3"/>
<sequence length="176" mass="18471">MTTLVSHGMNLLMKAKIGSRSHESLLEMDANEEISRFNDSRHTVWRHPATIFLAREPEMKRFGGFIGALLLAGVASASNCPSGDALLKNNTPLASQCPNGFTSNPGALGSSNVGAAMQSQSSNVQMISAAAQNDGAPVDLALTVSYQEARFNSCACSQTGVKGPMQLTQQTAKGLG</sequence>
<proteinExistence type="inferred from homology"/>
<dbReference type="Proteomes" id="UP000239089">
    <property type="component" value="Unassembled WGS sequence"/>
</dbReference>
<evidence type="ECO:0000259" key="2">
    <source>
        <dbReference type="Pfam" id="PF01464"/>
    </source>
</evidence>
<organism evidence="3 4">
    <name type="scientific">Rhodoblastus sphagnicola</name>
    <dbReference type="NCBI Taxonomy" id="333368"/>
    <lineage>
        <taxon>Bacteria</taxon>
        <taxon>Pseudomonadati</taxon>
        <taxon>Pseudomonadota</taxon>
        <taxon>Alphaproteobacteria</taxon>
        <taxon>Hyphomicrobiales</taxon>
        <taxon>Rhodoblastaceae</taxon>
        <taxon>Rhodoblastus</taxon>
    </lineage>
</organism>
<reference evidence="3 4" key="1">
    <citation type="journal article" date="2018" name="Arch. Microbiol.">
        <title>New insights into the metabolic potential of the phototrophic purple bacterium Rhodopila globiformis DSM 161(T) from its draft genome sequence and evidence for a vanadium-dependent nitrogenase.</title>
        <authorList>
            <person name="Imhoff J.F."/>
            <person name="Rahn T."/>
            <person name="Kunzel S."/>
            <person name="Neulinger S.C."/>
        </authorList>
    </citation>
    <scope>NUCLEOTIDE SEQUENCE [LARGE SCALE GENOMIC DNA]</scope>
    <source>
        <strain evidence="3 4">DSM 16996</strain>
    </source>
</reference>
<feature type="domain" description="Transglycosylase SLT" evidence="2">
    <location>
        <begin position="126"/>
        <end position="175"/>
    </location>
</feature>
<dbReference type="InterPro" id="IPR023346">
    <property type="entry name" value="Lysozyme-like_dom_sf"/>
</dbReference>
<dbReference type="InterPro" id="IPR008258">
    <property type="entry name" value="Transglycosylase_SLT_dom_1"/>
</dbReference>
<keyword evidence="4" id="KW-1185">Reference proteome</keyword>
<evidence type="ECO:0000313" key="4">
    <source>
        <dbReference type="Proteomes" id="UP000239089"/>
    </source>
</evidence>
<comment type="similarity">
    <text evidence="1">Belongs to the virb1 family.</text>
</comment>
<evidence type="ECO:0000313" key="3">
    <source>
        <dbReference type="EMBL" id="PPQ29283.1"/>
    </source>
</evidence>
<accession>A0A2S6N3U3</accession>
<dbReference type="SUPFAM" id="SSF53955">
    <property type="entry name" value="Lysozyme-like"/>
    <property type="match status" value="1"/>
</dbReference>